<dbReference type="EMBL" id="CM023480">
    <property type="protein sequence ID" value="KAH7971283.1"/>
    <property type="molecule type" value="Genomic_DNA"/>
</dbReference>
<sequence length="446" mass="49406">MGRQDQRCRTSGGRERSATAERRRAEGLQMRSMYHRLRAMVPGLSPGSHRCVTFAEIVRGACGYIRHLEETLEGSDNVSDTDNHVTSCPPTSPAGKADVLQVRFRNPIVDDYTPLLDIPKEQGASPPLNTKGECGSEIVNGDQDGVAAFEQAEGAVKPKKRKVSSSVRCDPTVMELCEILSDLISQLNGPAPWDRKSAPLPASFFCQMDSRGRPTVRLSKREIIWIVYCMAKELTAAKTTELGYSVRTPTISYWRRLVRQAVSRSLSDHPRMGGSSERVQVGVFKLKFKGSDRDPFLILGLLAESTGELRLLHIADNDPDCVAQIVAKGVLPETKIFSSGGKEFSHIEAAKDEDGPMRLVHNTGSQNDGATTKSRSKRPNSFCNTQKILCLWRRVRSKLVMIGSSKDPTALQGYLDWFWWLSLNGIGHCKDPFLRLLEAIAKAYGE</sequence>
<organism evidence="1 2">
    <name type="scientific">Dermacentor silvarum</name>
    <name type="common">Tick</name>
    <dbReference type="NCBI Taxonomy" id="543639"/>
    <lineage>
        <taxon>Eukaryota</taxon>
        <taxon>Metazoa</taxon>
        <taxon>Ecdysozoa</taxon>
        <taxon>Arthropoda</taxon>
        <taxon>Chelicerata</taxon>
        <taxon>Arachnida</taxon>
        <taxon>Acari</taxon>
        <taxon>Parasitiformes</taxon>
        <taxon>Ixodida</taxon>
        <taxon>Ixodoidea</taxon>
        <taxon>Ixodidae</taxon>
        <taxon>Rhipicephalinae</taxon>
        <taxon>Dermacentor</taxon>
    </lineage>
</organism>
<evidence type="ECO:0000313" key="2">
    <source>
        <dbReference type="Proteomes" id="UP000821865"/>
    </source>
</evidence>
<evidence type="ECO:0000313" key="1">
    <source>
        <dbReference type="EMBL" id="KAH7971283.1"/>
    </source>
</evidence>
<comment type="caution">
    <text evidence="1">The sequence shown here is derived from an EMBL/GenBank/DDBJ whole genome shotgun (WGS) entry which is preliminary data.</text>
</comment>
<protein>
    <submittedName>
        <fullName evidence="1">Uncharacterized protein</fullName>
    </submittedName>
</protein>
<reference evidence="1" key="1">
    <citation type="submission" date="2020-05" db="EMBL/GenBank/DDBJ databases">
        <title>Large-scale comparative analyses of tick genomes elucidate their genetic diversity and vector capacities.</title>
        <authorList>
            <person name="Jia N."/>
            <person name="Wang J."/>
            <person name="Shi W."/>
            <person name="Du L."/>
            <person name="Sun Y."/>
            <person name="Zhan W."/>
            <person name="Jiang J."/>
            <person name="Wang Q."/>
            <person name="Zhang B."/>
            <person name="Ji P."/>
            <person name="Sakyi L.B."/>
            <person name="Cui X."/>
            <person name="Yuan T."/>
            <person name="Jiang B."/>
            <person name="Yang W."/>
            <person name="Lam T.T.-Y."/>
            <person name="Chang Q."/>
            <person name="Ding S."/>
            <person name="Wang X."/>
            <person name="Zhu J."/>
            <person name="Ruan X."/>
            <person name="Zhao L."/>
            <person name="Wei J."/>
            <person name="Que T."/>
            <person name="Du C."/>
            <person name="Cheng J."/>
            <person name="Dai P."/>
            <person name="Han X."/>
            <person name="Huang E."/>
            <person name="Gao Y."/>
            <person name="Liu J."/>
            <person name="Shao H."/>
            <person name="Ye R."/>
            <person name="Li L."/>
            <person name="Wei W."/>
            <person name="Wang X."/>
            <person name="Wang C."/>
            <person name="Yang T."/>
            <person name="Huo Q."/>
            <person name="Li W."/>
            <person name="Guo W."/>
            <person name="Chen H."/>
            <person name="Zhou L."/>
            <person name="Ni X."/>
            <person name="Tian J."/>
            <person name="Zhou Y."/>
            <person name="Sheng Y."/>
            <person name="Liu T."/>
            <person name="Pan Y."/>
            <person name="Xia L."/>
            <person name="Li J."/>
            <person name="Zhao F."/>
            <person name="Cao W."/>
        </authorList>
    </citation>
    <scope>NUCLEOTIDE SEQUENCE</scope>
    <source>
        <strain evidence="1">Dsil-2018</strain>
    </source>
</reference>
<keyword evidence="2" id="KW-1185">Reference proteome</keyword>
<dbReference type="Proteomes" id="UP000821865">
    <property type="component" value="Chromosome 11"/>
</dbReference>
<proteinExistence type="predicted"/>
<gene>
    <name evidence="1" type="ORF">HPB49_021053</name>
</gene>
<name>A0ACB8DKP3_DERSI</name>
<accession>A0ACB8DKP3</accession>